<dbReference type="Gene3D" id="3.40.50.300">
    <property type="entry name" value="P-loop containing nucleotide triphosphate hydrolases"/>
    <property type="match status" value="1"/>
</dbReference>
<dbReference type="Proteomes" id="UP000316476">
    <property type="component" value="Unassembled WGS sequence"/>
</dbReference>
<accession>A0A5C6FM43</accession>
<dbReference type="EMBL" id="SJPZ01000002">
    <property type="protein sequence ID" value="TWU62354.1"/>
    <property type="molecule type" value="Genomic_DNA"/>
</dbReference>
<protein>
    <recommendedName>
        <fullName evidence="3">CobQ/CobB/MinD/ParA nucleotide binding domain protein</fullName>
    </recommendedName>
</protein>
<dbReference type="InterPro" id="IPR050678">
    <property type="entry name" value="DNA_Partitioning_ATPase"/>
</dbReference>
<evidence type="ECO:0000313" key="1">
    <source>
        <dbReference type="EMBL" id="TWU62354.1"/>
    </source>
</evidence>
<reference evidence="1 2" key="1">
    <citation type="submission" date="2019-02" db="EMBL/GenBank/DDBJ databases">
        <title>Deep-cultivation of Planctomycetes and their phenomic and genomic characterization uncovers novel biology.</title>
        <authorList>
            <person name="Wiegand S."/>
            <person name="Jogler M."/>
            <person name="Boedeker C."/>
            <person name="Pinto D."/>
            <person name="Vollmers J."/>
            <person name="Rivas-Marin E."/>
            <person name="Kohn T."/>
            <person name="Peeters S.H."/>
            <person name="Heuer A."/>
            <person name="Rast P."/>
            <person name="Oberbeckmann S."/>
            <person name="Bunk B."/>
            <person name="Jeske O."/>
            <person name="Meyerdierks A."/>
            <person name="Storesund J.E."/>
            <person name="Kallscheuer N."/>
            <person name="Luecker S."/>
            <person name="Lage O.M."/>
            <person name="Pohl T."/>
            <person name="Merkel B.J."/>
            <person name="Hornburger P."/>
            <person name="Mueller R.-W."/>
            <person name="Bruemmer F."/>
            <person name="Labrenz M."/>
            <person name="Spormann A.M."/>
            <person name="Op Den Camp H."/>
            <person name="Overmann J."/>
            <person name="Amann R."/>
            <person name="Jetten M.S.M."/>
            <person name="Mascher T."/>
            <person name="Medema M.H."/>
            <person name="Devos D.P."/>
            <person name="Kaster A.-K."/>
            <person name="Ovreas L."/>
            <person name="Rohde M."/>
            <person name="Galperin M.Y."/>
            <person name="Jogler C."/>
        </authorList>
    </citation>
    <scope>NUCLEOTIDE SEQUENCE [LARGE SCALE GENOMIC DNA]</scope>
    <source>
        <strain evidence="1 2">V7</strain>
    </source>
</reference>
<dbReference type="SUPFAM" id="SSF52540">
    <property type="entry name" value="P-loop containing nucleoside triphosphate hydrolases"/>
    <property type="match status" value="1"/>
</dbReference>
<dbReference type="AlphaFoldDB" id="A0A5C6FM43"/>
<gene>
    <name evidence="1" type="ORF">V7x_40830</name>
</gene>
<evidence type="ECO:0008006" key="3">
    <source>
        <dbReference type="Google" id="ProtNLM"/>
    </source>
</evidence>
<dbReference type="PANTHER" id="PTHR13696">
    <property type="entry name" value="P-LOOP CONTAINING NUCLEOSIDE TRIPHOSPHATE HYDROLASE"/>
    <property type="match status" value="1"/>
</dbReference>
<dbReference type="InterPro" id="IPR027417">
    <property type="entry name" value="P-loop_NTPase"/>
</dbReference>
<sequence length="175" mass="18553">MAEVESAVTVAFADNPDDCMATGRDLIASHDVVIADGPAGLDDVSRTLLLLARLALFPVSPSVLDLRSVSQATNVLRYAQGINGDLPEGAVVLNKMRSRGRVSNELKANAPTLGIGIAQSTIRELEAFRDAVKEGTVVSRMGPRAKRAASDMDAFCMELFAGLIAERKELEVANG</sequence>
<comment type="caution">
    <text evidence="1">The sequence shown here is derived from an EMBL/GenBank/DDBJ whole genome shotgun (WGS) entry which is preliminary data.</text>
</comment>
<organism evidence="1 2">
    <name type="scientific">Crateriforma conspicua</name>
    <dbReference type="NCBI Taxonomy" id="2527996"/>
    <lineage>
        <taxon>Bacteria</taxon>
        <taxon>Pseudomonadati</taxon>
        <taxon>Planctomycetota</taxon>
        <taxon>Planctomycetia</taxon>
        <taxon>Planctomycetales</taxon>
        <taxon>Planctomycetaceae</taxon>
        <taxon>Crateriforma</taxon>
    </lineage>
</organism>
<name>A0A5C6FM43_9PLAN</name>
<dbReference type="PANTHER" id="PTHR13696:SF96">
    <property type="entry name" value="COBQ_COBB_MIND_PARA NUCLEOTIDE BINDING DOMAIN-CONTAINING PROTEIN"/>
    <property type="match status" value="1"/>
</dbReference>
<evidence type="ECO:0000313" key="2">
    <source>
        <dbReference type="Proteomes" id="UP000316476"/>
    </source>
</evidence>
<proteinExistence type="predicted"/>